<evidence type="ECO:0000256" key="1">
    <source>
        <dbReference type="ARBA" id="ARBA00052141"/>
    </source>
</evidence>
<dbReference type="InterPro" id="IPR011551">
    <property type="entry name" value="NTP_PyrPHydrolase_MazG"/>
</dbReference>
<dbReference type="GO" id="GO:0046081">
    <property type="term" value="P:dUTP catabolic process"/>
    <property type="evidence" value="ECO:0007669"/>
    <property type="project" value="TreeGrafter"/>
</dbReference>
<dbReference type="KEGG" id="gpi:GPICK_05920"/>
<dbReference type="FunFam" id="1.10.287.1080:FF:000003">
    <property type="entry name" value="Nucleoside triphosphate pyrophosphohydrolase"/>
    <property type="match status" value="1"/>
</dbReference>
<dbReference type="GO" id="GO:0046076">
    <property type="term" value="P:dTTP catabolic process"/>
    <property type="evidence" value="ECO:0007669"/>
    <property type="project" value="TreeGrafter"/>
</dbReference>
<dbReference type="NCBIfam" id="TIGR00444">
    <property type="entry name" value="mazG"/>
    <property type="match status" value="1"/>
</dbReference>
<dbReference type="InterPro" id="IPR004518">
    <property type="entry name" value="MazG-like_dom"/>
</dbReference>
<dbReference type="PANTHER" id="PTHR30522">
    <property type="entry name" value="NUCLEOSIDE TRIPHOSPHATE PYROPHOSPHOHYDROLASE"/>
    <property type="match status" value="1"/>
</dbReference>
<comment type="similarity">
    <text evidence="2">Belongs to the nucleoside triphosphate pyrophosphohydrolase family.</text>
</comment>
<reference evidence="6 7" key="1">
    <citation type="journal article" date="2015" name="Genome Announc.">
        <title>Complete Genome of Geobacter pickeringii G13T, a Metal-Reducing Isolate from Sedimentary Kaolin Deposits.</title>
        <authorList>
            <person name="Badalamenti J.P."/>
            <person name="Bond D.R."/>
        </authorList>
    </citation>
    <scope>NUCLEOTIDE SEQUENCE [LARGE SCALE GENOMIC DNA]</scope>
    <source>
        <strain evidence="6 7">G13</strain>
    </source>
</reference>
<dbReference type="FunFam" id="1.10.287.1080:FF:000001">
    <property type="entry name" value="Nucleoside triphosphate pyrophosphohydrolase"/>
    <property type="match status" value="1"/>
</dbReference>
<dbReference type="GO" id="GO:0046052">
    <property type="term" value="P:UTP catabolic process"/>
    <property type="evidence" value="ECO:0007669"/>
    <property type="project" value="TreeGrafter"/>
</dbReference>
<feature type="domain" description="NTP pyrophosphohydrolase MazG-like" evidence="5">
    <location>
        <begin position="30"/>
        <end position="103"/>
    </location>
</feature>
<comment type="catalytic activity">
    <reaction evidence="1">
        <text>ATP + H2O = AMP + diphosphate + H(+)</text>
        <dbReference type="Rhea" id="RHEA:14245"/>
        <dbReference type="ChEBI" id="CHEBI:15377"/>
        <dbReference type="ChEBI" id="CHEBI:15378"/>
        <dbReference type="ChEBI" id="CHEBI:30616"/>
        <dbReference type="ChEBI" id="CHEBI:33019"/>
        <dbReference type="ChEBI" id="CHEBI:456215"/>
        <dbReference type="EC" id="3.6.1.8"/>
    </reaction>
</comment>
<evidence type="ECO:0000313" key="7">
    <source>
        <dbReference type="Proteomes" id="UP000057609"/>
    </source>
</evidence>
<accession>A0A0B5BFX4</accession>
<evidence type="ECO:0000256" key="3">
    <source>
        <dbReference type="ARBA" id="ARBA00066372"/>
    </source>
</evidence>
<dbReference type="GO" id="GO:0047693">
    <property type="term" value="F:ATP diphosphatase activity"/>
    <property type="evidence" value="ECO:0007669"/>
    <property type="project" value="UniProtKB-EC"/>
</dbReference>
<dbReference type="Proteomes" id="UP000057609">
    <property type="component" value="Chromosome"/>
</dbReference>
<dbReference type="STRING" id="345632.GPICK_05920"/>
<evidence type="ECO:0000259" key="5">
    <source>
        <dbReference type="Pfam" id="PF03819"/>
    </source>
</evidence>
<dbReference type="EMBL" id="CP009788">
    <property type="protein sequence ID" value="AJE02961.1"/>
    <property type="molecule type" value="Genomic_DNA"/>
</dbReference>
<dbReference type="GO" id="GO:0046061">
    <property type="term" value="P:dATP catabolic process"/>
    <property type="evidence" value="ECO:0007669"/>
    <property type="project" value="TreeGrafter"/>
</dbReference>
<dbReference type="RefSeq" id="WP_039741294.1">
    <property type="nucleotide sequence ID" value="NZ_CP009788.1"/>
</dbReference>
<feature type="domain" description="NTP pyrophosphohydrolase MazG-like" evidence="5">
    <location>
        <begin position="168"/>
        <end position="229"/>
    </location>
</feature>
<protein>
    <recommendedName>
        <fullName evidence="4">Nucleoside triphosphate pyrophosphohydrolase</fullName>
        <ecNumber evidence="3">3.6.1.8</ecNumber>
    </recommendedName>
</protein>
<evidence type="ECO:0000256" key="4">
    <source>
        <dbReference type="ARBA" id="ARBA00074799"/>
    </source>
</evidence>
<name>A0A0B5BFX4_9BACT</name>
<dbReference type="AlphaFoldDB" id="A0A0B5BFX4"/>
<organism evidence="6 7">
    <name type="scientific">Geobacter pickeringii</name>
    <dbReference type="NCBI Taxonomy" id="345632"/>
    <lineage>
        <taxon>Bacteria</taxon>
        <taxon>Pseudomonadati</taxon>
        <taxon>Thermodesulfobacteriota</taxon>
        <taxon>Desulfuromonadia</taxon>
        <taxon>Geobacterales</taxon>
        <taxon>Geobacteraceae</taxon>
        <taxon>Geobacter</taxon>
    </lineage>
</organism>
<dbReference type="GO" id="GO:0006203">
    <property type="term" value="P:dGTP catabolic process"/>
    <property type="evidence" value="ECO:0007669"/>
    <property type="project" value="TreeGrafter"/>
</dbReference>
<keyword evidence="7" id="KW-1185">Reference proteome</keyword>
<dbReference type="NCBIfam" id="NF007113">
    <property type="entry name" value="PRK09562.1"/>
    <property type="match status" value="1"/>
</dbReference>
<dbReference type="HOGENOM" id="CLU_038356_0_1_7"/>
<dbReference type="Gene3D" id="1.10.287.1080">
    <property type="entry name" value="MazG-like"/>
    <property type="match status" value="2"/>
</dbReference>
<evidence type="ECO:0000313" key="6">
    <source>
        <dbReference type="EMBL" id="AJE02961.1"/>
    </source>
</evidence>
<dbReference type="SUPFAM" id="SSF101386">
    <property type="entry name" value="all-alpha NTP pyrophosphatases"/>
    <property type="match status" value="2"/>
</dbReference>
<dbReference type="GO" id="GO:0046047">
    <property type="term" value="P:TTP catabolic process"/>
    <property type="evidence" value="ECO:0007669"/>
    <property type="project" value="TreeGrafter"/>
</dbReference>
<gene>
    <name evidence="6" type="ORF">GPICK_05920</name>
</gene>
<sequence length="271" mass="30841">MTTDGTEFERLAEIMRRLRGPGGCPWDAEQTHESLKRYLLEEAYEVIEAIDAGSPAMLKEELGDLVLQPVFHAVIAEERGEFTMAEVLAAISDKLVFRHPHVFGDQVIRTSEEQIENWERIKQKEKGAERKSALAGVPPHLPALLKAQKVTEKAARVGFDWSRIDEVFAKVMEELHEFEETMLAADQQRMEAELGDLLFAIVNLGRFLSLNPEEALRKTIDRFTRRFSHIEESLHARGTGLKEATLDEMEQLWDEAKRLERRESGSGGDKS</sequence>
<proteinExistence type="inferred from homology"/>
<dbReference type="CDD" id="cd11529">
    <property type="entry name" value="NTP-PPase_MazG_Cterm"/>
    <property type="match status" value="1"/>
</dbReference>
<dbReference type="Pfam" id="PF03819">
    <property type="entry name" value="MazG"/>
    <property type="match status" value="2"/>
</dbReference>
<dbReference type="InterPro" id="IPR048015">
    <property type="entry name" value="NTP-PPase_MazG-like_N"/>
</dbReference>
<dbReference type="EC" id="3.6.1.8" evidence="3"/>
<dbReference type="PANTHER" id="PTHR30522:SF0">
    <property type="entry name" value="NUCLEOSIDE TRIPHOSPHATE PYROPHOSPHOHYDROLASE"/>
    <property type="match status" value="1"/>
</dbReference>
<dbReference type="InterPro" id="IPR048011">
    <property type="entry name" value="NTP-PPase_MazG-like_C"/>
</dbReference>
<dbReference type="GO" id="GO:0006950">
    <property type="term" value="P:response to stress"/>
    <property type="evidence" value="ECO:0007669"/>
    <property type="project" value="UniProtKB-ARBA"/>
</dbReference>
<dbReference type="CDD" id="cd11528">
    <property type="entry name" value="NTP-PPase_MazG_Nterm"/>
    <property type="match status" value="1"/>
</dbReference>
<dbReference type="OrthoDB" id="9808939at2"/>
<evidence type="ECO:0000256" key="2">
    <source>
        <dbReference type="ARBA" id="ARBA00061115"/>
    </source>
</evidence>